<dbReference type="Proteomes" id="UP000766570">
    <property type="component" value="Unassembled WGS sequence"/>
</dbReference>
<keyword evidence="3" id="KW-0813">Transport</keyword>
<evidence type="ECO:0000256" key="2">
    <source>
        <dbReference type="ARBA" id="ARBA00008566"/>
    </source>
</evidence>
<dbReference type="Pfam" id="PF03595">
    <property type="entry name" value="SLAC1"/>
    <property type="match status" value="1"/>
</dbReference>
<keyword evidence="5 8" id="KW-0812">Transmembrane</keyword>
<feature type="transmembrane region" description="Helical" evidence="8">
    <location>
        <begin position="190"/>
        <end position="212"/>
    </location>
</feature>
<feature type="transmembrane region" description="Helical" evidence="8">
    <location>
        <begin position="119"/>
        <end position="138"/>
    </location>
</feature>
<evidence type="ECO:0000256" key="3">
    <source>
        <dbReference type="ARBA" id="ARBA00022448"/>
    </source>
</evidence>
<gene>
    <name evidence="9" type="ORF">JOF46_000625</name>
</gene>
<evidence type="ECO:0000256" key="5">
    <source>
        <dbReference type="ARBA" id="ARBA00022692"/>
    </source>
</evidence>
<evidence type="ECO:0000313" key="10">
    <source>
        <dbReference type="Proteomes" id="UP000766570"/>
    </source>
</evidence>
<dbReference type="InterPro" id="IPR051629">
    <property type="entry name" value="Sulfite_efflux_TDT"/>
</dbReference>
<feature type="transmembrane region" description="Helical" evidence="8">
    <location>
        <begin position="296"/>
        <end position="318"/>
    </location>
</feature>
<comment type="caution">
    <text evidence="9">The sequence shown here is derived from an EMBL/GenBank/DDBJ whole genome shotgun (WGS) entry which is preliminary data.</text>
</comment>
<proteinExistence type="inferred from homology"/>
<name>A0ABS4W9W3_9MICC</name>
<reference evidence="9 10" key="1">
    <citation type="submission" date="2021-03" db="EMBL/GenBank/DDBJ databases">
        <title>Sequencing the genomes of 1000 actinobacteria strains.</title>
        <authorList>
            <person name="Klenk H.-P."/>
        </authorList>
    </citation>
    <scope>NUCLEOTIDE SEQUENCE [LARGE SCALE GENOMIC DNA]</scope>
    <source>
        <strain evidence="9 10">DSM 15454</strain>
    </source>
</reference>
<feature type="transmembrane region" description="Helical" evidence="8">
    <location>
        <begin position="264"/>
        <end position="284"/>
    </location>
</feature>
<dbReference type="RefSeq" id="WP_209905991.1">
    <property type="nucleotide sequence ID" value="NZ_BAAAMI010000019.1"/>
</dbReference>
<dbReference type="InterPro" id="IPR004695">
    <property type="entry name" value="SLAC1/Mae1/Ssu1/TehA"/>
</dbReference>
<accession>A0ABS4W9W3</accession>
<feature type="transmembrane region" description="Helical" evidence="8">
    <location>
        <begin position="224"/>
        <end position="244"/>
    </location>
</feature>
<dbReference type="EMBL" id="JAGIOE010000001">
    <property type="protein sequence ID" value="MBP2372713.1"/>
    <property type="molecule type" value="Genomic_DNA"/>
</dbReference>
<dbReference type="PANTHER" id="PTHR31686:SF1">
    <property type="entry name" value="SULFITE EFFLUX PUMP SSU1"/>
    <property type="match status" value="1"/>
</dbReference>
<sequence length="364" mass="38389">MNPPTPAAAPDGHLRRAHRRLDAVVKDFPPAAFSFVMATGILSTALALVGRETSASVLLWIAVAAGALLSAALAWRAIAHPGPLFKDLDDPAKTFGFFTIVAGANVLGLGFDMVGTPSAAVALAIVAGVFWVGLNYGIPSSMLLRDRSTPILQDANGSWFLWVVATQSMANALAVIARNTHNELAGAAAVAAWGVGLVLYLLVGTLVTLRLLTLPNRPENLSPTYWIFMGATAITVLAGAKVLAMPADLPVMVRTAVFVAGASYMLWALGMWWIPLLVVFGIWRHGMRRYPVRYETGLWAIVFPLGMMSAASIAFGRGESVAVMVGVGEVGVWVAAAAWAGTTVLMLASLVRWLRAGKHPAPAA</sequence>
<comment type="similarity">
    <text evidence="2">Belongs to the tellurite-resistance/dicarboxylate transporter (TDT) family.</text>
</comment>
<evidence type="ECO:0000313" key="9">
    <source>
        <dbReference type="EMBL" id="MBP2372713.1"/>
    </source>
</evidence>
<comment type="subcellular location">
    <subcellularLocation>
        <location evidence="1">Cell membrane</location>
        <topology evidence="1">Multi-pass membrane protein</topology>
    </subcellularLocation>
</comment>
<keyword evidence="7 8" id="KW-0472">Membrane</keyword>
<keyword evidence="6 8" id="KW-1133">Transmembrane helix</keyword>
<protein>
    <submittedName>
        <fullName evidence="9">Tellurite resistance protein TehA-like permease</fullName>
    </submittedName>
</protein>
<organism evidence="9 10">
    <name type="scientific">Paeniglutamicibacter psychrophenolicus</name>
    <dbReference type="NCBI Taxonomy" id="257454"/>
    <lineage>
        <taxon>Bacteria</taxon>
        <taxon>Bacillati</taxon>
        <taxon>Actinomycetota</taxon>
        <taxon>Actinomycetes</taxon>
        <taxon>Micrococcales</taxon>
        <taxon>Micrococcaceae</taxon>
        <taxon>Paeniglutamicibacter</taxon>
    </lineage>
</organism>
<evidence type="ECO:0000256" key="4">
    <source>
        <dbReference type="ARBA" id="ARBA00022475"/>
    </source>
</evidence>
<feature type="transmembrane region" description="Helical" evidence="8">
    <location>
        <begin position="57"/>
        <end position="78"/>
    </location>
</feature>
<evidence type="ECO:0000256" key="1">
    <source>
        <dbReference type="ARBA" id="ARBA00004651"/>
    </source>
</evidence>
<keyword evidence="10" id="KW-1185">Reference proteome</keyword>
<feature type="transmembrane region" description="Helical" evidence="8">
    <location>
        <begin position="330"/>
        <end position="351"/>
    </location>
</feature>
<dbReference type="PANTHER" id="PTHR31686">
    <property type="match status" value="1"/>
</dbReference>
<evidence type="ECO:0000256" key="6">
    <source>
        <dbReference type="ARBA" id="ARBA00022989"/>
    </source>
</evidence>
<feature type="transmembrane region" description="Helical" evidence="8">
    <location>
        <begin position="31"/>
        <end position="50"/>
    </location>
</feature>
<evidence type="ECO:0000256" key="8">
    <source>
        <dbReference type="SAM" id="Phobius"/>
    </source>
</evidence>
<dbReference type="InterPro" id="IPR038665">
    <property type="entry name" value="Voltage-dep_anion_channel_sf"/>
</dbReference>
<evidence type="ECO:0000256" key="7">
    <source>
        <dbReference type="ARBA" id="ARBA00023136"/>
    </source>
</evidence>
<dbReference type="CDD" id="cd09319">
    <property type="entry name" value="TDT_like_1"/>
    <property type="match status" value="1"/>
</dbReference>
<dbReference type="Gene3D" id="1.50.10.150">
    <property type="entry name" value="Voltage-dependent anion channel"/>
    <property type="match status" value="1"/>
</dbReference>
<keyword evidence="4" id="KW-1003">Cell membrane</keyword>